<evidence type="ECO:0000313" key="2">
    <source>
        <dbReference type="EMBL" id="CAE8741694.1"/>
    </source>
</evidence>
<keyword evidence="1" id="KW-0732">Signal</keyword>
<dbReference type="AlphaFoldDB" id="A0A813LXL7"/>
<feature type="chain" id="PRO_5032722599" description="FTP domain-containing protein" evidence="1">
    <location>
        <begin position="23"/>
        <end position="334"/>
    </location>
</feature>
<reference evidence="2" key="1">
    <citation type="submission" date="2021-02" db="EMBL/GenBank/DDBJ databases">
        <authorList>
            <person name="Dougan E. K."/>
            <person name="Rhodes N."/>
            <person name="Thang M."/>
            <person name="Chan C."/>
        </authorList>
    </citation>
    <scope>NUCLEOTIDE SEQUENCE</scope>
</reference>
<organism evidence="2 3">
    <name type="scientific">Polarella glacialis</name>
    <name type="common">Dinoflagellate</name>
    <dbReference type="NCBI Taxonomy" id="89957"/>
    <lineage>
        <taxon>Eukaryota</taxon>
        <taxon>Sar</taxon>
        <taxon>Alveolata</taxon>
        <taxon>Dinophyceae</taxon>
        <taxon>Suessiales</taxon>
        <taxon>Suessiaceae</taxon>
        <taxon>Polarella</taxon>
    </lineage>
</organism>
<evidence type="ECO:0000256" key="1">
    <source>
        <dbReference type="SAM" id="SignalP"/>
    </source>
</evidence>
<proteinExistence type="predicted"/>
<accession>A0A813LXL7</accession>
<evidence type="ECO:0000313" key="3">
    <source>
        <dbReference type="Proteomes" id="UP000626109"/>
    </source>
</evidence>
<dbReference type="Proteomes" id="UP000626109">
    <property type="component" value="Unassembled WGS sequence"/>
</dbReference>
<sequence>MARCICLIYAPFFLLLTTKSQATCDVDGACDVRGSSVLQVTSKRGSLSTQTVKGNAKGPRPVHAWTTSTARVGSALDYFQWWAAGKVDHKLARSLGSLNLEEGELALSEFQTESEMSTEAMKKILVDHRGPCPDSEEFYVHQAVRGKKGVQHAVMRTPGGILQYLAVQDGRILTADPEFCPCPRRPAMIQGDLDPEVDTESGEGEEELLDVRTDPMVKDCVALFHQTAQEKCHKDFHITVVSATVEIIDGFRVTAKIEVTGPSGKVTRHDPECDFEIPRTPDATLLQNQQGTAPLEEQKEEGLVATLKMHIDICNADTTDSVTDETASVMQLMN</sequence>
<feature type="signal peptide" evidence="1">
    <location>
        <begin position="1"/>
        <end position="22"/>
    </location>
</feature>
<dbReference type="EMBL" id="CAJNNW010037421">
    <property type="protein sequence ID" value="CAE8741694.1"/>
    <property type="molecule type" value="Genomic_DNA"/>
</dbReference>
<name>A0A813LXL7_POLGL</name>
<protein>
    <recommendedName>
        <fullName evidence="4">FTP domain-containing protein</fullName>
    </recommendedName>
</protein>
<evidence type="ECO:0008006" key="4">
    <source>
        <dbReference type="Google" id="ProtNLM"/>
    </source>
</evidence>
<comment type="caution">
    <text evidence="2">The sequence shown here is derived from an EMBL/GenBank/DDBJ whole genome shotgun (WGS) entry which is preliminary data.</text>
</comment>
<feature type="non-terminal residue" evidence="2">
    <location>
        <position position="334"/>
    </location>
</feature>
<gene>
    <name evidence="2" type="ORF">PGLA2088_LOCUS50617</name>
</gene>